<dbReference type="InterPro" id="IPR036551">
    <property type="entry name" value="Flavin_trans-like"/>
</dbReference>
<accession>X1BL81</accession>
<sequence>MKEKRKLILCPRESPLSPIHLENMSKLSKLGVIIAPLMPAFYTKPETIDDLIEHTINRLMDLLGVPEEHAKRWME</sequence>
<evidence type="ECO:0000259" key="1">
    <source>
        <dbReference type="Pfam" id="PF02441"/>
    </source>
</evidence>
<dbReference type="SUPFAM" id="SSF52507">
    <property type="entry name" value="Homo-oligomeric flavin-containing Cys decarboxylases, HFCD"/>
    <property type="match status" value="1"/>
</dbReference>
<reference evidence="2" key="1">
    <citation type="journal article" date="2014" name="Front. Microbiol.">
        <title>High frequency of phylogenetically diverse reductive dehalogenase-homologous genes in deep subseafloor sedimentary metagenomes.</title>
        <authorList>
            <person name="Kawai M."/>
            <person name="Futagami T."/>
            <person name="Toyoda A."/>
            <person name="Takaki Y."/>
            <person name="Nishi S."/>
            <person name="Hori S."/>
            <person name="Arai W."/>
            <person name="Tsubouchi T."/>
            <person name="Morono Y."/>
            <person name="Uchiyama I."/>
            <person name="Ito T."/>
            <person name="Fujiyama A."/>
            <person name="Inagaki F."/>
            <person name="Takami H."/>
        </authorList>
    </citation>
    <scope>NUCLEOTIDE SEQUENCE</scope>
    <source>
        <strain evidence="2">Expedition CK06-06</strain>
    </source>
</reference>
<proteinExistence type="predicted"/>
<dbReference type="GO" id="GO:0003824">
    <property type="term" value="F:catalytic activity"/>
    <property type="evidence" value="ECO:0007669"/>
    <property type="project" value="InterPro"/>
</dbReference>
<organism evidence="2">
    <name type="scientific">marine sediment metagenome</name>
    <dbReference type="NCBI Taxonomy" id="412755"/>
    <lineage>
        <taxon>unclassified sequences</taxon>
        <taxon>metagenomes</taxon>
        <taxon>ecological metagenomes</taxon>
    </lineage>
</organism>
<dbReference type="Gene3D" id="3.40.50.1950">
    <property type="entry name" value="Flavin prenyltransferase-like"/>
    <property type="match status" value="1"/>
</dbReference>
<dbReference type="InterPro" id="IPR003382">
    <property type="entry name" value="Flavoprotein"/>
</dbReference>
<feature type="domain" description="Flavoprotein" evidence="1">
    <location>
        <begin position="1"/>
        <end position="56"/>
    </location>
</feature>
<name>X1BL81_9ZZZZ</name>
<protein>
    <recommendedName>
        <fullName evidence="1">Flavoprotein domain-containing protein</fullName>
    </recommendedName>
</protein>
<evidence type="ECO:0000313" key="2">
    <source>
        <dbReference type="EMBL" id="GAG72871.1"/>
    </source>
</evidence>
<comment type="caution">
    <text evidence="2">The sequence shown here is derived from an EMBL/GenBank/DDBJ whole genome shotgun (WGS) entry which is preliminary data.</text>
</comment>
<gene>
    <name evidence="2" type="ORF">S01H4_05855</name>
</gene>
<dbReference type="AlphaFoldDB" id="X1BL81"/>
<dbReference type="EMBL" id="BART01001739">
    <property type="protein sequence ID" value="GAG72871.1"/>
    <property type="molecule type" value="Genomic_DNA"/>
</dbReference>
<dbReference type="Pfam" id="PF02441">
    <property type="entry name" value="Flavoprotein"/>
    <property type="match status" value="1"/>
</dbReference>